<feature type="chain" id="PRO_5046065876" evidence="2">
    <location>
        <begin position="22"/>
        <end position="217"/>
    </location>
</feature>
<keyword evidence="2" id="KW-0732">Signal</keyword>
<feature type="compositionally biased region" description="Polar residues" evidence="1">
    <location>
        <begin position="55"/>
        <end position="80"/>
    </location>
</feature>
<feature type="region of interest" description="Disordered" evidence="1">
    <location>
        <begin position="172"/>
        <end position="206"/>
    </location>
</feature>
<accession>A0ABQ7SBV8</accession>
<dbReference type="EMBL" id="JAIFTH010000055">
    <property type="protein sequence ID" value="KAG9510911.1"/>
    <property type="molecule type" value="Genomic_DNA"/>
</dbReference>
<evidence type="ECO:0000313" key="4">
    <source>
        <dbReference type="Proteomes" id="UP000825002"/>
    </source>
</evidence>
<feature type="non-terminal residue" evidence="3">
    <location>
        <position position="217"/>
    </location>
</feature>
<evidence type="ECO:0000256" key="2">
    <source>
        <dbReference type="SAM" id="SignalP"/>
    </source>
</evidence>
<evidence type="ECO:0000256" key="1">
    <source>
        <dbReference type="SAM" id="MobiDB-lite"/>
    </source>
</evidence>
<reference evidence="3 4" key="1">
    <citation type="submission" date="2020-10" db="EMBL/GenBank/DDBJ databases">
        <authorList>
            <person name="Klimov P.B."/>
            <person name="Dyachkov S.M."/>
            <person name="Chetverikov P.E."/>
        </authorList>
    </citation>
    <scope>NUCLEOTIDE SEQUENCE [LARGE SCALE GENOMIC DNA]</scope>
    <source>
        <strain evidence="3">BMOC 18-1129-001#AD2665</strain>
        <tissue evidence="3">Entire mites</tissue>
    </source>
</reference>
<protein>
    <submittedName>
        <fullName evidence="3">Uncharacterized protein</fullName>
    </submittedName>
</protein>
<feature type="region of interest" description="Disordered" evidence="1">
    <location>
        <begin position="41"/>
        <end position="131"/>
    </location>
</feature>
<gene>
    <name evidence="3" type="ORF">GZH46_00532</name>
</gene>
<proteinExistence type="predicted"/>
<evidence type="ECO:0000313" key="3">
    <source>
        <dbReference type="EMBL" id="KAG9510911.1"/>
    </source>
</evidence>
<feature type="compositionally biased region" description="Basic residues" evidence="1">
    <location>
        <begin position="82"/>
        <end position="92"/>
    </location>
</feature>
<comment type="caution">
    <text evidence="3">The sequence shown here is derived from an EMBL/GenBank/DDBJ whole genome shotgun (WGS) entry which is preliminary data.</text>
</comment>
<name>A0ABQ7SBV8_9ACAR</name>
<organism evidence="3 4">
    <name type="scientific">Fragariocoptes setiger</name>
    <dbReference type="NCBI Taxonomy" id="1670756"/>
    <lineage>
        <taxon>Eukaryota</taxon>
        <taxon>Metazoa</taxon>
        <taxon>Ecdysozoa</taxon>
        <taxon>Arthropoda</taxon>
        <taxon>Chelicerata</taxon>
        <taxon>Arachnida</taxon>
        <taxon>Acari</taxon>
        <taxon>Acariformes</taxon>
        <taxon>Trombidiformes</taxon>
        <taxon>Prostigmata</taxon>
        <taxon>Eupodina</taxon>
        <taxon>Eriophyoidea</taxon>
        <taxon>Phytoptidae</taxon>
        <taxon>Fragariocoptes</taxon>
    </lineage>
</organism>
<dbReference type="Proteomes" id="UP000825002">
    <property type="component" value="Unassembled WGS sequence"/>
</dbReference>
<keyword evidence="4" id="KW-1185">Reference proteome</keyword>
<feature type="signal peptide" evidence="2">
    <location>
        <begin position="1"/>
        <end position="21"/>
    </location>
</feature>
<feature type="compositionally biased region" description="Polar residues" evidence="1">
    <location>
        <begin position="185"/>
        <end position="198"/>
    </location>
</feature>
<sequence>MKTTKLFLVLASLAAVQFSSAFESLRVSGLGSVEGIEQANDQIQEESSVRAVKQPNVTPVSRKSTPLQPIANSPVTATSSKNIKKKQNRNKKPTNNISNENQEVQQAATQAQASHASDKLQNSATGDDEQADLSVAASKHKGHHYGKYYMFTEVPKKGAYKMGFKRGNKKHTIERKESVHKSHVHGSNSNRITKQHQQWTRDKGDHRIRLHKTKINS</sequence>